<gene>
    <name evidence="7" type="ORF">DFW101_1454</name>
</gene>
<reference evidence="8" key="1">
    <citation type="journal article" date="2015" name="Genome Announc.">
        <title>High-Quality Draft Genome Sequence of Desulfovibrio carbinoliphilus FW-101-2B, an Organic Acid-Oxidizing Sulfate-Reducing Bacterium Isolated from Uranium(VI)-Contaminated Groundwater.</title>
        <authorList>
            <person name="Ramsay B.D."/>
            <person name="Hwang C."/>
            <person name="Woo H.L."/>
            <person name="Carroll S.L."/>
            <person name="Lucas S."/>
            <person name="Han J."/>
            <person name="Lapidus A.L."/>
            <person name="Cheng J.F."/>
            <person name="Goodwin L.A."/>
            <person name="Pitluck S."/>
            <person name="Peters L."/>
            <person name="Chertkov O."/>
            <person name="Held B."/>
            <person name="Detter J.C."/>
            <person name="Han C.S."/>
            <person name="Tapia R."/>
            <person name="Land M.L."/>
            <person name="Hauser L.J."/>
            <person name="Kyrpides N.C."/>
            <person name="Ivanova N.N."/>
            <person name="Mikhailova N."/>
            <person name="Pagani I."/>
            <person name="Woyke T."/>
            <person name="Arkin A.P."/>
            <person name="Dehal P."/>
            <person name="Chivian D."/>
            <person name="Criddle C.S."/>
            <person name="Wu W."/>
            <person name="Chakraborty R."/>
            <person name="Hazen T.C."/>
            <person name="Fields M.W."/>
        </authorList>
    </citation>
    <scope>NUCLEOTIDE SEQUENCE [LARGE SCALE GENOMIC DNA]</scope>
    <source>
        <strain evidence="8">FW-101-2B</strain>
    </source>
</reference>
<dbReference type="CDD" id="cd07035">
    <property type="entry name" value="TPP_PYR_POX_like"/>
    <property type="match status" value="1"/>
</dbReference>
<keyword evidence="2 3" id="KW-0786">Thiamine pyrophosphate</keyword>
<accession>G7Q8X6</accession>
<dbReference type="OrthoDB" id="2254214at2"/>
<evidence type="ECO:0000259" key="4">
    <source>
        <dbReference type="Pfam" id="PF00205"/>
    </source>
</evidence>
<protein>
    <submittedName>
        <fullName evidence="7">Acetolactate synthase</fullName>
        <ecNumber evidence="7">2.2.1.6</ecNumber>
    </submittedName>
</protein>
<dbReference type="GO" id="GO:0030976">
    <property type="term" value="F:thiamine pyrophosphate binding"/>
    <property type="evidence" value="ECO:0007669"/>
    <property type="project" value="InterPro"/>
</dbReference>
<dbReference type="HOGENOM" id="CLU_013748_3_1_7"/>
<dbReference type="InterPro" id="IPR012001">
    <property type="entry name" value="Thiamin_PyroP_enz_TPP-bd_dom"/>
</dbReference>
<feature type="domain" description="Thiamine pyrophosphate enzyme TPP-binding" evidence="5">
    <location>
        <begin position="405"/>
        <end position="552"/>
    </location>
</feature>
<comment type="similarity">
    <text evidence="1 3">Belongs to the TPP enzyme family.</text>
</comment>
<dbReference type="Proteomes" id="UP000004662">
    <property type="component" value="Chromosome"/>
</dbReference>
<dbReference type="PANTHER" id="PTHR18968:SF13">
    <property type="entry name" value="ACETOLACTATE SYNTHASE CATALYTIC SUBUNIT, MITOCHONDRIAL"/>
    <property type="match status" value="1"/>
</dbReference>
<dbReference type="EC" id="2.2.1.6" evidence="7"/>
<dbReference type="RefSeq" id="WP_009180861.1">
    <property type="nucleotide sequence ID" value="NZ_CM001368.1"/>
</dbReference>
<dbReference type="GO" id="GO:0050660">
    <property type="term" value="F:flavin adenine dinucleotide binding"/>
    <property type="evidence" value="ECO:0007669"/>
    <property type="project" value="TreeGrafter"/>
</dbReference>
<evidence type="ECO:0000256" key="2">
    <source>
        <dbReference type="ARBA" id="ARBA00023052"/>
    </source>
</evidence>
<dbReference type="GO" id="GO:0009097">
    <property type="term" value="P:isoleucine biosynthetic process"/>
    <property type="evidence" value="ECO:0007669"/>
    <property type="project" value="TreeGrafter"/>
</dbReference>
<dbReference type="InterPro" id="IPR029061">
    <property type="entry name" value="THDP-binding"/>
</dbReference>
<evidence type="ECO:0000259" key="6">
    <source>
        <dbReference type="Pfam" id="PF02776"/>
    </source>
</evidence>
<dbReference type="GO" id="GO:0000287">
    <property type="term" value="F:magnesium ion binding"/>
    <property type="evidence" value="ECO:0007669"/>
    <property type="project" value="InterPro"/>
</dbReference>
<dbReference type="InterPro" id="IPR029035">
    <property type="entry name" value="DHS-like_NAD/FAD-binding_dom"/>
</dbReference>
<dbReference type="EMBL" id="CM001368">
    <property type="protein sequence ID" value="EHJ47462.1"/>
    <property type="molecule type" value="Genomic_DNA"/>
</dbReference>
<dbReference type="SUPFAM" id="SSF52467">
    <property type="entry name" value="DHS-like NAD/FAD-binding domain"/>
    <property type="match status" value="1"/>
</dbReference>
<feature type="domain" description="Thiamine pyrophosphate enzyme N-terminal TPP-binding" evidence="6">
    <location>
        <begin position="1"/>
        <end position="112"/>
    </location>
</feature>
<feature type="domain" description="Thiamine pyrophosphate enzyme central" evidence="4">
    <location>
        <begin position="212"/>
        <end position="336"/>
    </location>
</feature>
<dbReference type="Gene3D" id="3.40.50.1220">
    <property type="entry name" value="TPP-binding domain"/>
    <property type="match status" value="1"/>
</dbReference>
<name>G7Q8X6_9BACT</name>
<keyword evidence="7" id="KW-0808">Transferase</keyword>
<dbReference type="Pfam" id="PF02776">
    <property type="entry name" value="TPP_enzyme_N"/>
    <property type="match status" value="1"/>
</dbReference>
<evidence type="ECO:0000313" key="8">
    <source>
        <dbReference type="Proteomes" id="UP000004662"/>
    </source>
</evidence>
<dbReference type="AlphaFoldDB" id="G7Q8X6"/>
<evidence type="ECO:0000256" key="1">
    <source>
        <dbReference type="ARBA" id="ARBA00007812"/>
    </source>
</evidence>
<evidence type="ECO:0000313" key="7">
    <source>
        <dbReference type="EMBL" id="EHJ47462.1"/>
    </source>
</evidence>
<dbReference type="STRING" id="694327.DFW101_1454"/>
<dbReference type="GO" id="GO:0003984">
    <property type="term" value="F:acetolactate synthase activity"/>
    <property type="evidence" value="ECO:0007669"/>
    <property type="project" value="UniProtKB-EC"/>
</dbReference>
<dbReference type="InterPro" id="IPR012000">
    <property type="entry name" value="Thiamin_PyroP_enz_cen_dom"/>
</dbReference>
<dbReference type="InterPro" id="IPR045229">
    <property type="entry name" value="TPP_enz"/>
</dbReference>
<dbReference type="SUPFAM" id="SSF52518">
    <property type="entry name" value="Thiamin diphosphate-binding fold (THDP-binding)"/>
    <property type="match status" value="2"/>
</dbReference>
<sequence>MRATRYLLSSLVAEGVDHVFLVPGGLVDPFLPDLAATPGLTPIVAAHESGAAAMADGYARASGRFGACLAIGGPGATNLATVAASARADASPVLFLTGQVPTDWEGRGGFQDSSAATFDDTALLSHVTAASLSVENPHLVHHHLRACLTRMLAGPKAPVHMSLPLDIQRADVAAPWEPLDESVYRPRFADRAAVERLWRILVPEGGGAAPVRVAILAGAGVEKSGATESLTAFAEQFEIPVATTLRAKGVFPEDHRLSLGVFGYAGHRPAIEALLSGQVEVLIVLGSGLSQRDTLFWDAKMLPSRALVQVDVDPTVVGRTFHTHVPVVGDCRAALALMMEPGSARIMRFRSGNESRAAWLGGIRQSGRTCYDPEQMTSEAVPLHPARVAAELRRALPREAAVVVDSGAHRAFFAHYFQAFGPRTYFTAANLGPMGWAIGAAIGVQAARPGRPVACVTGDGCMLMHGMEVATAARYGFPILYVVINNGALGNVWLRAVEDGPGAGALAELPGRDFAAFGRAMGARGLAVTRPEELAPAFAEGLAGNGPCVIDVRCDRTARTPVSPFAAAKKAWVDEE</sequence>
<proteinExistence type="inferred from homology"/>
<dbReference type="CDD" id="cd00568">
    <property type="entry name" value="TPP_enzymes"/>
    <property type="match status" value="1"/>
</dbReference>
<dbReference type="InterPro" id="IPR011766">
    <property type="entry name" value="TPP_enzyme_TPP-bd"/>
</dbReference>
<dbReference type="Gene3D" id="3.40.50.970">
    <property type="match status" value="2"/>
</dbReference>
<dbReference type="Pfam" id="PF00205">
    <property type="entry name" value="TPP_enzyme_M"/>
    <property type="match status" value="1"/>
</dbReference>
<keyword evidence="8" id="KW-1185">Reference proteome</keyword>
<evidence type="ECO:0000256" key="3">
    <source>
        <dbReference type="RuleBase" id="RU362132"/>
    </source>
</evidence>
<evidence type="ECO:0000259" key="5">
    <source>
        <dbReference type="Pfam" id="PF02775"/>
    </source>
</evidence>
<dbReference type="Pfam" id="PF02775">
    <property type="entry name" value="TPP_enzyme_C"/>
    <property type="match status" value="1"/>
</dbReference>
<organism evidence="7 8">
    <name type="scientific">Solidesulfovibrio carbinoliphilus subsp. oakridgensis</name>
    <dbReference type="NCBI Taxonomy" id="694327"/>
    <lineage>
        <taxon>Bacteria</taxon>
        <taxon>Pseudomonadati</taxon>
        <taxon>Thermodesulfobacteriota</taxon>
        <taxon>Desulfovibrionia</taxon>
        <taxon>Desulfovibrionales</taxon>
        <taxon>Desulfovibrionaceae</taxon>
        <taxon>Solidesulfovibrio</taxon>
    </lineage>
</organism>
<dbReference type="GO" id="GO:0009099">
    <property type="term" value="P:L-valine biosynthetic process"/>
    <property type="evidence" value="ECO:0007669"/>
    <property type="project" value="TreeGrafter"/>
</dbReference>
<dbReference type="PANTHER" id="PTHR18968">
    <property type="entry name" value="THIAMINE PYROPHOSPHATE ENZYMES"/>
    <property type="match status" value="1"/>
</dbReference>
<dbReference type="GO" id="GO:0005948">
    <property type="term" value="C:acetolactate synthase complex"/>
    <property type="evidence" value="ECO:0007669"/>
    <property type="project" value="TreeGrafter"/>
</dbReference>
<dbReference type="eggNOG" id="COG0028">
    <property type="taxonomic scope" value="Bacteria"/>
</dbReference>